<accession>A0A8X6S4R5</accession>
<evidence type="ECO:0000313" key="1">
    <source>
        <dbReference type="EMBL" id="GFY02862.1"/>
    </source>
</evidence>
<gene>
    <name evidence="1" type="ORF">TNCV_3507421</name>
</gene>
<proteinExistence type="predicted"/>
<organism evidence="1 2">
    <name type="scientific">Trichonephila clavipes</name>
    <name type="common">Golden silk orbweaver</name>
    <name type="synonym">Nephila clavipes</name>
    <dbReference type="NCBI Taxonomy" id="2585209"/>
    <lineage>
        <taxon>Eukaryota</taxon>
        <taxon>Metazoa</taxon>
        <taxon>Ecdysozoa</taxon>
        <taxon>Arthropoda</taxon>
        <taxon>Chelicerata</taxon>
        <taxon>Arachnida</taxon>
        <taxon>Araneae</taxon>
        <taxon>Araneomorphae</taxon>
        <taxon>Entelegynae</taxon>
        <taxon>Araneoidea</taxon>
        <taxon>Nephilidae</taxon>
        <taxon>Trichonephila</taxon>
    </lineage>
</organism>
<evidence type="ECO:0000313" key="2">
    <source>
        <dbReference type="Proteomes" id="UP000887159"/>
    </source>
</evidence>
<dbReference type="EMBL" id="BMAU01021233">
    <property type="protein sequence ID" value="GFY02862.1"/>
    <property type="molecule type" value="Genomic_DNA"/>
</dbReference>
<dbReference type="Proteomes" id="UP000887159">
    <property type="component" value="Unassembled WGS sequence"/>
</dbReference>
<protein>
    <submittedName>
        <fullName evidence="1">Uncharacterized protein</fullName>
    </submittedName>
</protein>
<sequence>MWNGTWKREMVNPDNPDQDNGTKLLNYFIAIGPGQKVCAACHSRRKSIADESPTSFSEDTAVPYSRFNSLGYKPLVISTILAGRTYKI</sequence>
<comment type="caution">
    <text evidence="1">The sequence shown here is derived from an EMBL/GenBank/DDBJ whole genome shotgun (WGS) entry which is preliminary data.</text>
</comment>
<reference evidence="1" key="1">
    <citation type="submission" date="2020-08" db="EMBL/GenBank/DDBJ databases">
        <title>Multicomponent nature underlies the extraordinary mechanical properties of spider dragline silk.</title>
        <authorList>
            <person name="Kono N."/>
            <person name="Nakamura H."/>
            <person name="Mori M."/>
            <person name="Yoshida Y."/>
            <person name="Ohtoshi R."/>
            <person name="Malay A.D."/>
            <person name="Moran D.A.P."/>
            <person name="Tomita M."/>
            <person name="Numata K."/>
            <person name="Arakawa K."/>
        </authorList>
    </citation>
    <scope>NUCLEOTIDE SEQUENCE</scope>
</reference>
<dbReference type="AlphaFoldDB" id="A0A8X6S4R5"/>
<name>A0A8X6S4R5_TRICX</name>
<keyword evidence="2" id="KW-1185">Reference proteome</keyword>